<accession>A0A132PRV1</accession>
<organism evidence="11 12">
    <name type="scientific">Mycolicibacterium wolinskyi</name>
    <dbReference type="NCBI Taxonomy" id="59750"/>
    <lineage>
        <taxon>Bacteria</taxon>
        <taxon>Bacillati</taxon>
        <taxon>Actinomycetota</taxon>
        <taxon>Actinomycetes</taxon>
        <taxon>Mycobacteriales</taxon>
        <taxon>Mycobacteriaceae</taxon>
        <taxon>Mycolicibacterium</taxon>
    </lineage>
</organism>
<keyword evidence="3" id="KW-0328">Glycosyltransferase</keyword>
<evidence type="ECO:0000256" key="6">
    <source>
        <dbReference type="ARBA" id="ARBA00037281"/>
    </source>
</evidence>
<gene>
    <name evidence="11" type="ORF">AFM11_06480</name>
</gene>
<evidence type="ECO:0000256" key="1">
    <source>
        <dbReference type="ARBA" id="ARBA00004236"/>
    </source>
</evidence>
<evidence type="ECO:0000313" key="12">
    <source>
        <dbReference type="Proteomes" id="UP000070612"/>
    </source>
</evidence>
<name>A0A132PRV1_9MYCO</name>
<evidence type="ECO:0000256" key="8">
    <source>
        <dbReference type="ARBA" id="ARBA00038120"/>
    </source>
</evidence>
<dbReference type="STRING" id="59750.AWC31_29195"/>
<evidence type="ECO:0000256" key="9">
    <source>
        <dbReference type="ARBA" id="ARBA00040345"/>
    </source>
</evidence>
<dbReference type="RefSeq" id="WP_067845320.1">
    <property type="nucleotide sequence ID" value="NZ_JBJZOV010000011.1"/>
</dbReference>
<dbReference type="EMBL" id="LGTW01000003">
    <property type="protein sequence ID" value="KWX25066.1"/>
    <property type="molecule type" value="Genomic_DNA"/>
</dbReference>
<evidence type="ECO:0000256" key="2">
    <source>
        <dbReference type="ARBA" id="ARBA00022475"/>
    </source>
</evidence>
<comment type="subcellular location">
    <subcellularLocation>
        <location evidence="1">Cell membrane</location>
    </subcellularLocation>
</comment>
<proteinExistence type="inferred from homology"/>
<evidence type="ECO:0000256" key="3">
    <source>
        <dbReference type="ARBA" id="ARBA00022676"/>
    </source>
</evidence>
<dbReference type="Gene3D" id="3.90.550.10">
    <property type="entry name" value="Spore Coat Polysaccharide Biosynthesis Protein SpsA, Chain A"/>
    <property type="match status" value="1"/>
</dbReference>
<keyword evidence="12" id="KW-1185">Reference proteome</keyword>
<comment type="function">
    <text evidence="6">Catalyzes the glycosylation of 4,4'-diaponeurosporenoate, i.e. the esterification of glucose at the C1'' position with the carboxyl group of 4,4'-diaponeurosporenic acid, to form glycosyl-4,4'-diaponeurosporenoate. This is a step in the biosynthesis of staphyloxanthin, an orange pigment present in most staphylococci strains.</text>
</comment>
<dbReference type="PANTHER" id="PTHR43646">
    <property type="entry name" value="GLYCOSYLTRANSFERASE"/>
    <property type="match status" value="1"/>
</dbReference>
<dbReference type="InterPro" id="IPR029044">
    <property type="entry name" value="Nucleotide-diphossugar_trans"/>
</dbReference>
<dbReference type="GO" id="GO:0016757">
    <property type="term" value="F:glycosyltransferase activity"/>
    <property type="evidence" value="ECO:0007669"/>
    <property type="project" value="UniProtKB-KW"/>
</dbReference>
<dbReference type="PANTHER" id="PTHR43646:SF2">
    <property type="entry name" value="GLYCOSYLTRANSFERASE 2-LIKE DOMAIN-CONTAINING PROTEIN"/>
    <property type="match status" value="1"/>
</dbReference>
<keyword evidence="2" id="KW-1003">Cell membrane</keyword>
<keyword evidence="5" id="KW-0472">Membrane</keyword>
<dbReference type="SUPFAM" id="SSF53448">
    <property type="entry name" value="Nucleotide-diphospho-sugar transferases"/>
    <property type="match status" value="1"/>
</dbReference>
<comment type="similarity">
    <text evidence="8">Belongs to the glycosyltransferase 2 family. CrtQ subfamily.</text>
</comment>
<evidence type="ECO:0000313" key="11">
    <source>
        <dbReference type="EMBL" id="KWX25066.1"/>
    </source>
</evidence>
<sequence length="239" mass="26915">MISFVIPTLNEEETIGKTLECLSEYAGEHEIIVSDGCSTDRTVDICRQYTDTVVVHDKPHRQTIAEARNAGAAVARGDFLVFLDADVIVPDVNEFFRVAGQAFRSIDGLVALTGKYRVLPEVSTAADKYVFTMLGLQFLLQNNVFRVGAAGGEFQMITAEAFRSVGGFDEKLVAAEDMDLFRRLSRIGRTHFARQLTVYHSGRRAHSIGWPRLLWKWFSNSVSVFLFRKSVSREWEAIR</sequence>
<dbReference type="AlphaFoldDB" id="A0A132PRV1"/>
<evidence type="ECO:0000256" key="4">
    <source>
        <dbReference type="ARBA" id="ARBA00022679"/>
    </source>
</evidence>
<protein>
    <recommendedName>
        <fullName evidence="9">4,4'-diaponeurosporenoate glycosyltransferase</fullName>
    </recommendedName>
</protein>
<dbReference type="GO" id="GO:0005886">
    <property type="term" value="C:plasma membrane"/>
    <property type="evidence" value="ECO:0007669"/>
    <property type="project" value="UniProtKB-SubCell"/>
</dbReference>
<dbReference type="Pfam" id="PF00535">
    <property type="entry name" value="Glycos_transf_2"/>
    <property type="match status" value="1"/>
</dbReference>
<reference evidence="11 12" key="1">
    <citation type="submission" date="2015-07" db="EMBL/GenBank/DDBJ databases">
        <title>A draft genome sequence of Mycobacterium wolinskyi.</title>
        <authorList>
            <person name="de Man T.J."/>
            <person name="Perry K.A."/>
            <person name="Coulliette A.D."/>
            <person name="Jensen B."/>
            <person name="Toney N.C."/>
            <person name="Limbago B.M."/>
            <person name="Noble-Wang J."/>
        </authorList>
    </citation>
    <scope>NUCLEOTIDE SEQUENCE [LARGE SCALE GENOMIC DNA]</scope>
    <source>
        <strain evidence="11 12">CDC_01</strain>
    </source>
</reference>
<evidence type="ECO:0000256" key="7">
    <source>
        <dbReference type="ARBA" id="ARBA00037904"/>
    </source>
</evidence>
<evidence type="ECO:0000259" key="10">
    <source>
        <dbReference type="Pfam" id="PF00535"/>
    </source>
</evidence>
<comment type="caution">
    <text evidence="11">The sequence shown here is derived from an EMBL/GenBank/DDBJ whole genome shotgun (WGS) entry which is preliminary data.</text>
</comment>
<dbReference type="PATRIC" id="fig|59750.3.peg.4489"/>
<feature type="domain" description="Glycosyltransferase 2-like" evidence="10">
    <location>
        <begin position="3"/>
        <end position="91"/>
    </location>
</feature>
<keyword evidence="4" id="KW-0808">Transferase</keyword>
<comment type="pathway">
    <text evidence="7">Carotenoid biosynthesis; staphyloxanthin biosynthesis; staphyloxanthin from farnesyl diphosphate: step 4/5.</text>
</comment>
<dbReference type="InterPro" id="IPR001173">
    <property type="entry name" value="Glyco_trans_2-like"/>
</dbReference>
<dbReference type="Proteomes" id="UP000070612">
    <property type="component" value="Unassembled WGS sequence"/>
</dbReference>
<evidence type="ECO:0000256" key="5">
    <source>
        <dbReference type="ARBA" id="ARBA00023136"/>
    </source>
</evidence>